<evidence type="ECO:0000313" key="1">
    <source>
        <dbReference type="EMBL" id="SPS06445.1"/>
    </source>
</evidence>
<name>A0A2X0SNE2_9PROT</name>
<dbReference type="InterPro" id="IPR016084">
    <property type="entry name" value="Haem_Oase-like_multi-hlx"/>
</dbReference>
<dbReference type="AlphaFoldDB" id="A0A2X0SNE2"/>
<dbReference type="EMBL" id="LS423452">
    <property type="protein sequence ID" value="SPS06445.1"/>
    <property type="molecule type" value="Genomic_DNA"/>
</dbReference>
<sequence length="238" mass="26873">MKSSPIPVKQWLKKLQGEYRNVARQSAFFGKIASASSARDFQWVRQLYYLSCDFTAAVALRYGNCQDPRFRDAFAEHASEELTHPADLVVWMREFGFMGANEDPMSIPQNLETLALASYFLRSAVRQPIPHQIITLNLMIEGLACDFYPPVNAKLGELGLTPRGYWAVHEEADMKHEILGLDLIPQCDPDSPAGKSYAQTAWEVASLWVQVFEAWGDVPLGSRLQVPPPEKLFACWHV</sequence>
<protein>
    <recommendedName>
        <fullName evidence="2">Iron-containing redox enzyme family protein</fullName>
    </recommendedName>
</protein>
<dbReference type="SUPFAM" id="SSF48613">
    <property type="entry name" value="Heme oxygenase-like"/>
    <property type="match status" value="1"/>
</dbReference>
<dbReference type="Gene3D" id="1.20.910.10">
    <property type="entry name" value="Heme oxygenase-like"/>
    <property type="match status" value="1"/>
</dbReference>
<accession>A0A2X0SNE2</accession>
<reference evidence="1" key="1">
    <citation type="submission" date="2018-05" db="EMBL/GenBank/DDBJ databases">
        <authorList>
            <person name="Lanie J.A."/>
            <person name="Ng W.-L."/>
            <person name="Kazmierczak K.M."/>
            <person name="Andrzejewski T.M."/>
            <person name="Davidsen T.M."/>
            <person name="Wayne K.J."/>
            <person name="Tettelin H."/>
            <person name="Glass J.I."/>
            <person name="Rusch D."/>
            <person name="Podicherti R."/>
            <person name="Tsui H.-C.T."/>
            <person name="Winkler M.E."/>
        </authorList>
    </citation>
    <scope>NUCLEOTIDE SEQUENCE</scope>
    <source>
        <strain evidence="1">KNB</strain>
    </source>
</reference>
<proteinExistence type="predicted"/>
<gene>
    <name evidence="1" type="ORF">NITFAB_2038</name>
</gene>
<evidence type="ECO:0008006" key="2">
    <source>
        <dbReference type="Google" id="ProtNLM"/>
    </source>
</evidence>
<organism evidence="1">
    <name type="scientific">Candidatus Nitrotoga fabula</name>
    <dbReference type="NCBI Taxonomy" id="2182327"/>
    <lineage>
        <taxon>Bacteria</taxon>
        <taxon>Pseudomonadati</taxon>
        <taxon>Pseudomonadota</taxon>
        <taxon>Betaproteobacteria</taxon>
        <taxon>Nitrosomonadales</taxon>
        <taxon>Gallionellaceae</taxon>
        <taxon>Candidatus Nitrotoga</taxon>
    </lineage>
</organism>
<dbReference type="Pfam" id="PF14518">
    <property type="entry name" value="Haem_oxygenas_2"/>
    <property type="match status" value="1"/>
</dbReference>